<comment type="caution">
    <text evidence="7">The sequence shown here is derived from an EMBL/GenBank/DDBJ whole genome shotgun (WGS) entry which is preliminary data.</text>
</comment>
<evidence type="ECO:0000256" key="1">
    <source>
        <dbReference type="ARBA" id="ARBA00010062"/>
    </source>
</evidence>
<evidence type="ECO:0000256" key="3">
    <source>
        <dbReference type="ARBA" id="ARBA00022729"/>
    </source>
</evidence>
<dbReference type="Gene3D" id="3.40.50.2300">
    <property type="match status" value="2"/>
</dbReference>
<protein>
    <submittedName>
        <fullName evidence="7">Branched-chain amino acid ABC transporter substrate-binding protein</fullName>
    </submittedName>
</protein>
<dbReference type="PANTHER" id="PTHR47151:SF2">
    <property type="entry name" value="AMINO ACID BINDING PROTEIN"/>
    <property type="match status" value="1"/>
</dbReference>
<accession>A0ABW4WEM2</accession>
<dbReference type="EMBL" id="JBHUGY010000020">
    <property type="protein sequence ID" value="MFD2053924.1"/>
    <property type="molecule type" value="Genomic_DNA"/>
</dbReference>
<feature type="domain" description="Leucine-binding protein" evidence="6">
    <location>
        <begin position="25"/>
        <end position="354"/>
    </location>
</feature>
<dbReference type="InterPro" id="IPR000709">
    <property type="entry name" value="Leu_Ile_Val-bd"/>
</dbReference>
<evidence type="ECO:0000313" key="7">
    <source>
        <dbReference type="EMBL" id="MFD2053924.1"/>
    </source>
</evidence>
<comment type="similarity">
    <text evidence="1">Belongs to the leucine-binding protein family.</text>
</comment>
<keyword evidence="3 5" id="KW-0732">Signal</keyword>
<dbReference type="InterPro" id="IPR028081">
    <property type="entry name" value="Leu-bd"/>
</dbReference>
<dbReference type="Proteomes" id="UP001597349">
    <property type="component" value="Unassembled WGS sequence"/>
</dbReference>
<keyword evidence="2" id="KW-0813">Transport</keyword>
<keyword evidence="8" id="KW-1185">Reference proteome</keyword>
<name>A0ABW4WEM2_9HYPH</name>
<evidence type="ECO:0000256" key="5">
    <source>
        <dbReference type="SAM" id="SignalP"/>
    </source>
</evidence>
<sequence>MHRIIAIAVAIVALAAACICPARAEVQIGAAGPVTGPLAWIGEQMQRGAEMAVADINAAGGVLGQQVRLITVDDFCDPEQAVAAAQKLVADGVVLVVGHYCSGASIPASKVYEAAGILQISPGSTNPLLTEQGRTNVFRVIGRDDAQGVVAGNYLADHWGDKKIAILHDNTTYGKGLADETRKQLNKRGITEAIYDAYTPGKNDYSAEVATLQAAGIDVLYVGGYLTEVALMARAARDRSYSVQLVSGDSLATEEFVLIAGPAAEGTLFTFTTDARRIAEAAPVVERFRAENFEPTGYTLLSYGAVQAWAQAVNKAGSLELRQVIASLHSHLFDTVLGSIDFDDKGDLTVQSWIWYVWRGDEYVPLE</sequence>
<dbReference type="RefSeq" id="WP_379019013.1">
    <property type="nucleotide sequence ID" value="NZ_JBHUGY010000020.1"/>
</dbReference>
<dbReference type="CDD" id="cd06342">
    <property type="entry name" value="PBP1_ABC_LIVBP-like"/>
    <property type="match status" value="1"/>
</dbReference>
<evidence type="ECO:0000256" key="4">
    <source>
        <dbReference type="ARBA" id="ARBA00022970"/>
    </source>
</evidence>
<dbReference type="PROSITE" id="PS51257">
    <property type="entry name" value="PROKAR_LIPOPROTEIN"/>
    <property type="match status" value="1"/>
</dbReference>
<reference evidence="8" key="1">
    <citation type="journal article" date="2019" name="Int. J. Syst. Evol. Microbiol.">
        <title>The Global Catalogue of Microorganisms (GCM) 10K type strain sequencing project: providing services to taxonomists for standard genome sequencing and annotation.</title>
        <authorList>
            <consortium name="The Broad Institute Genomics Platform"/>
            <consortium name="The Broad Institute Genome Sequencing Center for Infectious Disease"/>
            <person name="Wu L."/>
            <person name="Ma J."/>
        </authorList>
    </citation>
    <scope>NUCLEOTIDE SEQUENCE [LARGE SCALE GENOMIC DNA]</scope>
    <source>
        <strain evidence="8">CGMCC 1.16226</strain>
    </source>
</reference>
<dbReference type="PRINTS" id="PR00337">
    <property type="entry name" value="LEUILEVALBP"/>
</dbReference>
<dbReference type="InterPro" id="IPR028082">
    <property type="entry name" value="Peripla_BP_I"/>
</dbReference>
<organism evidence="7 8">
    <name type="scientific">Mesorhizobium calcicola</name>
    <dbReference type="NCBI Taxonomy" id="1300310"/>
    <lineage>
        <taxon>Bacteria</taxon>
        <taxon>Pseudomonadati</taxon>
        <taxon>Pseudomonadota</taxon>
        <taxon>Alphaproteobacteria</taxon>
        <taxon>Hyphomicrobiales</taxon>
        <taxon>Phyllobacteriaceae</taxon>
        <taxon>Mesorhizobium</taxon>
    </lineage>
</organism>
<evidence type="ECO:0000313" key="8">
    <source>
        <dbReference type="Proteomes" id="UP001597349"/>
    </source>
</evidence>
<keyword evidence="4" id="KW-0029">Amino-acid transport</keyword>
<dbReference type="Pfam" id="PF13458">
    <property type="entry name" value="Peripla_BP_6"/>
    <property type="match status" value="1"/>
</dbReference>
<evidence type="ECO:0000256" key="2">
    <source>
        <dbReference type="ARBA" id="ARBA00022448"/>
    </source>
</evidence>
<feature type="chain" id="PRO_5046754824" evidence="5">
    <location>
        <begin position="25"/>
        <end position="367"/>
    </location>
</feature>
<proteinExistence type="inferred from homology"/>
<dbReference type="PANTHER" id="PTHR47151">
    <property type="entry name" value="LEU/ILE/VAL-BINDING ABC TRANSPORTER SUBUNIT"/>
    <property type="match status" value="1"/>
</dbReference>
<feature type="signal peptide" evidence="5">
    <location>
        <begin position="1"/>
        <end position="24"/>
    </location>
</feature>
<dbReference type="SUPFAM" id="SSF53822">
    <property type="entry name" value="Periplasmic binding protein-like I"/>
    <property type="match status" value="1"/>
</dbReference>
<evidence type="ECO:0000259" key="6">
    <source>
        <dbReference type="Pfam" id="PF13458"/>
    </source>
</evidence>
<gene>
    <name evidence="7" type="ORF">ACFSQT_12745</name>
</gene>